<dbReference type="RefSeq" id="WP_119766975.1">
    <property type="nucleotide sequence ID" value="NZ_QYUJ01000030.1"/>
</dbReference>
<proteinExistence type="predicted"/>
<sequence>MDDATWPLLRRAARITGASRIGFEDVLTLPDGQPAHSNAQLYQAGWQLMQEVPL</sequence>
<dbReference type="Proteomes" id="UP000286287">
    <property type="component" value="Unassembled WGS sequence"/>
</dbReference>
<dbReference type="Gene3D" id="3.20.20.70">
    <property type="entry name" value="Aldolase class I"/>
    <property type="match status" value="1"/>
</dbReference>
<gene>
    <name evidence="1" type="ORF">D3875_22645</name>
</gene>
<evidence type="ECO:0000313" key="1">
    <source>
        <dbReference type="EMBL" id="RJF69118.1"/>
    </source>
</evidence>
<dbReference type="AlphaFoldDB" id="A0A418V078"/>
<dbReference type="Pfam" id="PF05853">
    <property type="entry name" value="BKACE"/>
    <property type="match status" value="1"/>
</dbReference>
<dbReference type="EMBL" id="QYUJ01000030">
    <property type="protein sequence ID" value="RJF69118.1"/>
    <property type="molecule type" value="Genomic_DNA"/>
</dbReference>
<dbReference type="GO" id="GO:0043720">
    <property type="term" value="F:3-keto-5-aminohexanoate cleavage activity"/>
    <property type="evidence" value="ECO:0007669"/>
    <property type="project" value="InterPro"/>
</dbReference>
<reference evidence="1 2" key="1">
    <citation type="submission" date="2018-09" db="EMBL/GenBank/DDBJ databases">
        <authorList>
            <person name="Zhu H."/>
        </authorList>
    </citation>
    <scope>NUCLEOTIDE SEQUENCE [LARGE SCALE GENOMIC DNA]</scope>
    <source>
        <strain evidence="1 2">K2S05-167</strain>
    </source>
</reference>
<organism evidence="1 2">
    <name type="scientific">Deinococcus cavernae</name>
    <dbReference type="NCBI Taxonomy" id="2320857"/>
    <lineage>
        <taxon>Bacteria</taxon>
        <taxon>Thermotogati</taxon>
        <taxon>Deinococcota</taxon>
        <taxon>Deinococci</taxon>
        <taxon>Deinococcales</taxon>
        <taxon>Deinococcaceae</taxon>
        <taxon>Deinococcus</taxon>
    </lineage>
</organism>
<dbReference type="OrthoDB" id="63399at2"/>
<keyword evidence="2" id="KW-1185">Reference proteome</keyword>
<accession>A0A418V078</accession>
<name>A0A418V078_9DEIO</name>
<evidence type="ECO:0000313" key="2">
    <source>
        <dbReference type="Proteomes" id="UP000286287"/>
    </source>
</evidence>
<dbReference type="InterPro" id="IPR013785">
    <property type="entry name" value="Aldolase_TIM"/>
</dbReference>
<protein>
    <submittedName>
        <fullName evidence="1">Uncharacterized protein</fullName>
    </submittedName>
</protein>
<dbReference type="InterPro" id="IPR008567">
    <property type="entry name" value="BKACE"/>
</dbReference>
<comment type="caution">
    <text evidence="1">The sequence shown here is derived from an EMBL/GenBank/DDBJ whole genome shotgun (WGS) entry which is preliminary data.</text>
</comment>